<keyword evidence="2" id="KW-1185">Reference proteome</keyword>
<evidence type="ECO:0000313" key="2">
    <source>
        <dbReference type="Proteomes" id="UP000811609"/>
    </source>
</evidence>
<evidence type="ECO:0000313" key="1">
    <source>
        <dbReference type="EMBL" id="KAG6666958.1"/>
    </source>
</evidence>
<sequence length="104" mass="11903">MFYSCPTFTVFGAKLNVCFHGRSALPFGMAFPLPMTMVKSSNSLFGITIGHSCEVKPYLRLIFKISTTRWRTRVRTEGTRSAHQRVYWSARLINYGTGTINRLF</sequence>
<dbReference type="EMBL" id="CM031809">
    <property type="protein sequence ID" value="KAG6666958.1"/>
    <property type="molecule type" value="Genomic_DNA"/>
</dbReference>
<organism evidence="1 2">
    <name type="scientific">Carya illinoinensis</name>
    <name type="common">Pecan</name>
    <dbReference type="NCBI Taxonomy" id="32201"/>
    <lineage>
        <taxon>Eukaryota</taxon>
        <taxon>Viridiplantae</taxon>
        <taxon>Streptophyta</taxon>
        <taxon>Embryophyta</taxon>
        <taxon>Tracheophyta</taxon>
        <taxon>Spermatophyta</taxon>
        <taxon>Magnoliopsida</taxon>
        <taxon>eudicotyledons</taxon>
        <taxon>Gunneridae</taxon>
        <taxon>Pentapetalae</taxon>
        <taxon>rosids</taxon>
        <taxon>fabids</taxon>
        <taxon>Fagales</taxon>
        <taxon>Juglandaceae</taxon>
        <taxon>Carya</taxon>
    </lineage>
</organism>
<dbReference type="Proteomes" id="UP000811609">
    <property type="component" value="Chromosome 1"/>
</dbReference>
<comment type="caution">
    <text evidence="1">The sequence shown here is derived from an EMBL/GenBank/DDBJ whole genome shotgun (WGS) entry which is preliminary data.</text>
</comment>
<protein>
    <submittedName>
        <fullName evidence="1">Uncharacterized protein</fullName>
    </submittedName>
</protein>
<gene>
    <name evidence="1" type="ORF">CIPAW_01G067000</name>
</gene>
<proteinExistence type="predicted"/>
<accession>A0A8T1RJ96</accession>
<name>A0A8T1RJ96_CARIL</name>
<dbReference type="AlphaFoldDB" id="A0A8T1RJ96"/>
<reference evidence="1" key="1">
    <citation type="submission" date="2020-12" db="EMBL/GenBank/DDBJ databases">
        <title>WGS assembly of Carya illinoinensis cv. Pawnee.</title>
        <authorList>
            <person name="Platts A."/>
            <person name="Shu S."/>
            <person name="Wright S."/>
            <person name="Barry K."/>
            <person name="Edger P."/>
            <person name="Pires J.C."/>
            <person name="Schmutz J."/>
        </authorList>
    </citation>
    <scope>NUCLEOTIDE SEQUENCE</scope>
    <source>
        <tissue evidence="1">Leaf</tissue>
    </source>
</reference>